<accession>A0AAD7SWM9</accession>
<feature type="region of interest" description="Disordered" evidence="1">
    <location>
        <begin position="62"/>
        <end position="83"/>
    </location>
</feature>
<gene>
    <name evidence="2" type="ORF">AAFF_G00211420</name>
</gene>
<name>A0AAD7SWM9_9TELE</name>
<evidence type="ECO:0000256" key="1">
    <source>
        <dbReference type="SAM" id="MobiDB-lite"/>
    </source>
</evidence>
<keyword evidence="3" id="KW-1185">Reference proteome</keyword>
<dbReference type="Proteomes" id="UP001221898">
    <property type="component" value="Unassembled WGS sequence"/>
</dbReference>
<evidence type="ECO:0000313" key="2">
    <source>
        <dbReference type="EMBL" id="KAJ8410101.1"/>
    </source>
</evidence>
<feature type="compositionally biased region" description="Low complexity" evidence="1">
    <location>
        <begin position="64"/>
        <end position="74"/>
    </location>
</feature>
<dbReference type="AlphaFoldDB" id="A0AAD7SWM9"/>
<sequence length="226" mass="23750">MESICVLDRYLSILRAGPGVVIQSVITGPTAFTKRTRGKWIPSSLRAARLLIVTSNSEVEKGISSATSESGTSSLNLQRQEHKARGAPLREAAASYWCPMTSCTPILQLEFLWSGAHVGGAQKQSRRTQTQAFSHPPQFVGTLGIENGASVLTAENLIIASGWSSASRPPAPHLSKVSDVPGKTMLQSAASSITVVSLALPAEAALALRLRRGPAAGCFAGTTQDA</sequence>
<proteinExistence type="predicted"/>
<organism evidence="2 3">
    <name type="scientific">Aldrovandia affinis</name>
    <dbReference type="NCBI Taxonomy" id="143900"/>
    <lineage>
        <taxon>Eukaryota</taxon>
        <taxon>Metazoa</taxon>
        <taxon>Chordata</taxon>
        <taxon>Craniata</taxon>
        <taxon>Vertebrata</taxon>
        <taxon>Euteleostomi</taxon>
        <taxon>Actinopterygii</taxon>
        <taxon>Neopterygii</taxon>
        <taxon>Teleostei</taxon>
        <taxon>Notacanthiformes</taxon>
        <taxon>Halosauridae</taxon>
        <taxon>Aldrovandia</taxon>
    </lineage>
</organism>
<dbReference type="EMBL" id="JAINUG010000028">
    <property type="protein sequence ID" value="KAJ8410101.1"/>
    <property type="molecule type" value="Genomic_DNA"/>
</dbReference>
<comment type="caution">
    <text evidence="2">The sequence shown here is derived from an EMBL/GenBank/DDBJ whole genome shotgun (WGS) entry which is preliminary data.</text>
</comment>
<protein>
    <submittedName>
        <fullName evidence="2">Uncharacterized protein</fullName>
    </submittedName>
</protein>
<reference evidence="2" key="1">
    <citation type="journal article" date="2023" name="Science">
        <title>Genome structures resolve the early diversification of teleost fishes.</title>
        <authorList>
            <person name="Parey E."/>
            <person name="Louis A."/>
            <person name="Montfort J."/>
            <person name="Bouchez O."/>
            <person name="Roques C."/>
            <person name="Iampietro C."/>
            <person name="Lluch J."/>
            <person name="Castinel A."/>
            <person name="Donnadieu C."/>
            <person name="Desvignes T."/>
            <person name="Floi Bucao C."/>
            <person name="Jouanno E."/>
            <person name="Wen M."/>
            <person name="Mejri S."/>
            <person name="Dirks R."/>
            <person name="Jansen H."/>
            <person name="Henkel C."/>
            <person name="Chen W.J."/>
            <person name="Zahm M."/>
            <person name="Cabau C."/>
            <person name="Klopp C."/>
            <person name="Thompson A.W."/>
            <person name="Robinson-Rechavi M."/>
            <person name="Braasch I."/>
            <person name="Lecointre G."/>
            <person name="Bobe J."/>
            <person name="Postlethwait J.H."/>
            <person name="Berthelot C."/>
            <person name="Roest Crollius H."/>
            <person name="Guiguen Y."/>
        </authorList>
    </citation>
    <scope>NUCLEOTIDE SEQUENCE</scope>
    <source>
        <strain evidence="2">NC1722</strain>
    </source>
</reference>
<evidence type="ECO:0000313" key="3">
    <source>
        <dbReference type="Proteomes" id="UP001221898"/>
    </source>
</evidence>